<feature type="domain" description="Elongation factor G-binding protein C-terminal treble-clef zinc-finger" evidence="1">
    <location>
        <begin position="8"/>
        <end position="161"/>
    </location>
</feature>
<dbReference type="EMBL" id="SSSN01000015">
    <property type="protein sequence ID" value="THG29106.1"/>
    <property type="molecule type" value="Genomic_DNA"/>
</dbReference>
<name>A0A4S4FJ21_9MICO</name>
<dbReference type="Pfam" id="PF16571">
    <property type="entry name" value="FBP_C"/>
    <property type="match status" value="1"/>
</dbReference>
<keyword evidence="3" id="KW-1185">Reference proteome</keyword>
<dbReference type="RefSeq" id="WP_136425495.1">
    <property type="nucleotide sequence ID" value="NZ_SSSN01000015.1"/>
</dbReference>
<gene>
    <name evidence="2" type="ORF">E6C70_15950</name>
</gene>
<organism evidence="2 3">
    <name type="scientific">Orlajensenia flava</name>
    <dbReference type="NCBI Taxonomy" id="2565934"/>
    <lineage>
        <taxon>Bacteria</taxon>
        <taxon>Bacillati</taxon>
        <taxon>Actinomycetota</taxon>
        <taxon>Actinomycetes</taxon>
        <taxon>Micrococcales</taxon>
        <taxon>Microbacteriaceae</taxon>
        <taxon>Orlajensenia</taxon>
    </lineage>
</organism>
<comment type="caution">
    <text evidence="2">The sequence shown here is derived from an EMBL/GenBank/DDBJ whole genome shotgun (WGS) entry which is preliminary data.</text>
</comment>
<evidence type="ECO:0000259" key="1">
    <source>
        <dbReference type="Pfam" id="PF16571"/>
    </source>
</evidence>
<dbReference type="InterPro" id="IPR032330">
    <property type="entry name" value="EF-G-binding_C"/>
</dbReference>
<dbReference type="AlphaFoldDB" id="A0A4S4FJ21"/>
<dbReference type="OrthoDB" id="4171838at2"/>
<protein>
    <submittedName>
        <fullName evidence="2">FBP domain-containing protein</fullName>
    </submittedName>
</protein>
<accession>A0A4S4FJ21</accession>
<evidence type="ECO:0000313" key="3">
    <source>
        <dbReference type="Proteomes" id="UP000307380"/>
    </source>
</evidence>
<evidence type="ECO:0000313" key="2">
    <source>
        <dbReference type="EMBL" id="THG29106.1"/>
    </source>
</evidence>
<proteinExistence type="predicted"/>
<reference evidence="2 3" key="1">
    <citation type="submission" date="2019-04" db="EMBL/GenBank/DDBJ databases">
        <authorList>
            <person name="Jiang L."/>
        </authorList>
    </citation>
    <scope>NUCLEOTIDE SEQUENCE [LARGE SCALE GENOMIC DNA]</scope>
    <source>
        <strain evidence="2 3">YIM 131861</strain>
    </source>
</reference>
<dbReference type="Proteomes" id="UP000307380">
    <property type="component" value="Unassembled WGS sequence"/>
</dbReference>
<sequence length="164" mass="18097">MQPLTEDEIRTSLMNSTAEEERTVALPVDYLLTDWERIDFLGWRDPKAPRRGYIVTEVDGEPVGVVLRAAETSMPHNRSAYCSLCHTLQPADQVSLFTARRVGEAGERGDSVGQYICSDLSCPENVRLGAPLAPLEVPAVGHTDARISGLAERTRRFLSSVREG</sequence>